<evidence type="ECO:0000313" key="2">
    <source>
        <dbReference type="Proteomes" id="UP000494252"/>
    </source>
</evidence>
<dbReference type="Proteomes" id="UP000494252">
    <property type="component" value="Unassembled WGS sequence"/>
</dbReference>
<organism evidence="1 2">
    <name type="scientific">Paraburkholderia fynbosensis</name>
    <dbReference type="NCBI Taxonomy" id="1200993"/>
    <lineage>
        <taxon>Bacteria</taxon>
        <taxon>Pseudomonadati</taxon>
        <taxon>Pseudomonadota</taxon>
        <taxon>Betaproteobacteria</taxon>
        <taxon>Burkholderiales</taxon>
        <taxon>Burkholderiaceae</taxon>
        <taxon>Paraburkholderia</taxon>
    </lineage>
</organism>
<sequence>MTVAAWITKPRSAIVAAANKATNPDLERCQLKEHIYVTFQSTHEPG</sequence>
<evidence type="ECO:0000313" key="1">
    <source>
        <dbReference type="EMBL" id="CAB3802959.1"/>
    </source>
</evidence>
<dbReference type="EMBL" id="CADIKI010000018">
    <property type="protein sequence ID" value="CAB3802959.1"/>
    <property type="molecule type" value="Genomic_DNA"/>
</dbReference>
<proteinExistence type="predicted"/>
<reference evidence="1 2" key="1">
    <citation type="submission" date="2020-04" db="EMBL/GenBank/DDBJ databases">
        <authorList>
            <person name="De Canck E."/>
        </authorList>
    </citation>
    <scope>NUCLEOTIDE SEQUENCE [LARGE SCALE GENOMIC DNA]</scope>
    <source>
        <strain evidence="1 2">LMG 27177</strain>
    </source>
</reference>
<name>A0A6J5GPF7_9BURK</name>
<dbReference type="AlphaFoldDB" id="A0A6J5GPF7"/>
<accession>A0A6J5GPF7</accession>
<keyword evidence="2" id="KW-1185">Reference proteome</keyword>
<protein>
    <submittedName>
        <fullName evidence="1">Uncharacterized protein</fullName>
    </submittedName>
</protein>
<gene>
    <name evidence="1" type="ORF">LMG27177_05356</name>
</gene>